<dbReference type="KEGG" id="bcv:Bcav_3502"/>
<dbReference type="STRING" id="471853.Bcav_3502"/>
<feature type="active site" description="Acyl-thioester intermediate" evidence="2">
    <location>
        <position position="240"/>
    </location>
</feature>
<proteinExistence type="predicted"/>
<dbReference type="EMBL" id="CP001618">
    <property type="protein sequence ID" value="ACQ81744.1"/>
    <property type="molecule type" value="Genomic_DNA"/>
</dbReference>
<name>C5C2B9_BEUC1</name>
<feature type="active site" description="Proton donor/acceptor" evidence="2">
    <location>
        <position position="174"/>
    </location>
</feature>
<dbReference type="HOGENOM" id="CLU_1060342_0_0_11"/>
<keyword evidence="6" id="KW-1185">Reference proteome</keyword>
<dbReference type="InterPro" id="IPR023365">
    <property type="entry name" value="Sortase_dom-sf"/>
</dbReference>
<keyword evidence="1" id="KW-0378">Hydrolase</keyword>
<dbReference type="eggNOG" id="COG3764">
    <property type="taxonomic scope" value="Bacteria"/>
</dbReference>
<evidence type="ECO:0000256" key="2">
    <source>
        <dbReference type="PIRSR" id="PIRSR605754-1"/>
    </source>
</evidence>
<gene>
    <name evidence="5" type="ordered locus">Bcav_3502</name>
</gene>
<keyword evidence="4" id="KW-0472">Membrane</keyword>
<dbReference type="SUPFAM" id="SSF63817">
    <property type="entry name" value="Sortase"/>
    <property type="match status" value="1"/>
</dbReference>
<feature type="region of interest" description="Disordered" evidence="3">
    <location>
        <begin position="1"/>
        <end position="38"/>
    </location>
</feature>
<dbReference type="InterPro" id="IPR042003">
    <property type="entry name" value="Sortase_E"/>
</dbReference>
<dbReference type="InterPro" id="IPR005754">
    <property type="entry name" value="Sortase"/>
</dbReference>
<dbReference type="Gene3D" id="2.40.260.10">
    <property type="entry name" value="Sortase"/>
    <property type="match status" value="1"/>
</dbReference>
<dbReference type="GO" id="GO:0016787">
    <property type="term" value="F:hydrolase activity"/>
    <property type="evidence" value="ECO:0007669"/>
    <property type="project" value="UniProtKB-KW"/>
</dbReference>
<evidence type="ECO:0000313" key="5">
    <source>
        <dbReference type="EMBL" id="ACQ81744.1"/>
    </source>
</evidence>
<evidence type="ECO:0000256" key="1">
    <source>
        <dbReference type="ARBA" id="ARBA00022801"/>
    </source>
</evidence>
<evidence type="ECO:0000256" key="3">
    <source>
        <dbReference type="SAM" id="MobiDB-lite"/>
    </source>
</evidence>
<organism evidence="5 6">
    <name type="scientific">Beutenbergia cavernae (strain ATCC BAA-8 / DSM 12333 / CCUG 43141 / JCM 11478 / NBRC 16432 / NCIMB 13614 / HKI 0122)</name>
    <dbReference type="NCBI Taxonomy" id="471853"/>
    <lineage>
        <taxon>Bacteria</taxon>
        <taxon>Bacillati</taxon>
        <taxon>Actinomycetota</taxon>
        <taxon>Actinomycetes</taxon>
        <taxon>Micrococcales</taxon>
        <taxon>Beutenbergiaceae</taxon>
        <taxon>Beutenbergia</taxon>
    </lineage>
</organism>
<accession>C5C2B9</accession>
<dbReference type="Proteomes" id="UP000007962">
    <property type="component" value="Chromosome"/>
</dbReference>
<reference evidence="5 6" key="1">
    <citation type="journal article" date="2009" name="Stand. Genomic Sci.">
        <title>Complete genome sequence of Beutenbergia cavernae type strain (HKI 0122).</title>
        <authorList>
            <person name="Land M."/>
            <person name="Pukall R."/>
            <person name="Abt B."/>
            <person name="Goker M."/>
            <person name="Rohde M."/>
            <person name="Glavina Del Rio T."/>
            <person name="Tice H."/>
            <person name="Copeland A."/>
            <person name="Cheng J.F."/>
            <person name="Lucas S."/>
            <person name="Chen F."/>
            <person name="Nolan M."/>
            <person name="Bruce D."/>
            <person name="Goodwin L."/>
            <person name="Pitluck S."/>
            <person name="Ivanova N."/>
            <person name="Mavromatis K."/>
            <person name="Ovchinnikova G."/>
            <person name="Pati A."/>
            <person name="Chen A."/>
            <person name="Palaniappan K."/>
            <person name="Hauser L."/>
            <person name="Chang Y.J."/>
            <person name="Jefferies C.C."/>
            <person name="Saunders E."/>
            <person name="Brettin T."/>
            <person name="Detter J.C."/>
            <person name="Han C."/>
            <person name="Chain P."/>
            <person name="Bristow J."/>
            <person name="Eisen J.A."/>
            <person name="Markowitz V."/>
            <person name="Hugenholtz P."/>
            <person name="Kyrpides N.C."/>
            <person name="Klenk H.P."/>
            <person name="Lapidus A."/>
        </authorList>
    </citation>
    <scope>NUCLEOTIDE SEQUENCE [LARGE SCALE GENOMIC DNA]</scope>
    <source>
        <strain evidence="6">ATCC BAA-8 / DSM 12333 / NBRC 16432</strain>
    </source>
</reference>
<feature type="compositionally biased region" description="Basic and acidic residues" evidence="3">
    <location>
        <begin position="1"/>
        <end position="17"/>
    </location>
</feature>
<evidence type="ECO:0000313" key="6">
    <source>
        <dbReference type="Proteomes" id="UP000007962"/>
    </source>
</evidence>
<dbReference type="AlphaFoldDB" id="C5C2B9"/>
<feature type="transmembrane region" description="Helical" evidence="4">
    <location>
        <begin position="44"/>
        <end position="64"/>
    </location>
</feature>
<dbReference type="NCBIfam" id="TIGR01076">
    <property type="entry name" value="sortase_fam"/>
    <property type="match status" value="1"/>
</dbReference>
<dbReference type="Pfam" id="PF04203">
    <property type="entry name" value="Sortase"/>
    <property type="match status" value="1"/>
</dbReference>
<keyword evidence="4" id="KW-0812">Transmembrane</keyword>
<protein>
    <submittedName>
        <fullName evidence="5">Sortase family protein</fullName>
    </submittedName>
</protein>
<keyword evidence="4" id="KW-1133">Transmembrane helix</keyword>
<evidence type="ECO:0000256" key="4">
    <source>
        <dbReference type="SAM" id="Phobius"/>
    </source>
</evidence>
<sequence>MSPRAMPERDEPGRHAPEQGAPEHGGRPSGDPGTRRRFLGWRTAVTGAAVALGAAALVLLPGAADDPADSPVARALEEREDQQPPTRETVDDLAADLRDIASEGYDQPIDPARVSAVVTQPGPYEAMGRIQIPAIGLDAEYGNGVHESALARGPGHWPGTPAPGQAGNAVISGHRTTHTAPFRDLDDLVEGDEIVVSTGAAEPVTYVVVDTVVVPVESYTEHVLAPPDDATSRELTLFACHPEGSLANRIVVHARAGGAGDA</sequence>
<dbReference type="CDD" id="cd05830">
    <property type="entry name" value="Sortase_E"/>
    <property type="match status" value="1"/>
</dbReference>